<evidence type="ECO:0000313" key="2">
    <source>
        <dbReference type="Proteomes" id="UP000004171"/>
    </source>
</evidence>
<organism evidence="1 2">
    <name type="scientific">Streptococcus sanguinis SK1056</name>
    <dbReference type="NCBI Taxonomy" id="888820"/>
    <lineage>
        <taxon>Bacteria</taxon>
        <taxon>Bacillati</taxon>
        <taxon>Bacillota</taxon>
        <taxon>Bacilli</taxon>
        <taxon>Lactobacillales</taxon>
        <taxon>Streptococcaceae</taxon>
        <taxon>Streptococcus</taxon>
    </lineage>
</organism>
<sequence length="54" mass="6425">MIAHYTIWKTLSQEFETASFRKIRKAVWYLKSIPQKNTSAVRLFCLTLEVLSYI</sequence>
<name>F3UBT0_STRSA</name>
<proteinExistence type="predicted"/>
<dbReference type="HOGENOM" id="CLU_3048614_0_0_9"/>
<dbReference type="PATRIC" id="fig|888820.3.peg.1059"/>
<evidence type="ECO:0000313" key="1">
    <source>
        <dbReference type="EMBL" id="EGJ39461.1"/>
    </source>
</evidence>
<comment type="caution">
    <text evidence="1">The sequence shown here is derived from an EMBL/GenBank/DDBJ whole genome shotgun (WGS) entry which is preliminary data.</text>
</comment>
<dbReference type="EMBL" id="AFFL01000002">
    <property type="protein sequence ID" value="EGJ39461.1"/>
    <property type="molecule type" value="Genomic_DNA"/>
</dbReference>
<accession>F3UBT0</accession>
<gene>
    <name evidence="1" type="ORF">HMPREF9393_1083</name>
</gene>
<dbReference type="Proteomes" id="UP000004171">
    <property type="component" value="Unassembled WGS sequence"/>
</dbReference>
<protein>
    <submittedName>
        <fullName evidence="1">Uncharacterized protein</fullName>
    </submittedName>
</protein>
<dbReference type="AlphaFoldDB" id="F3UBT0"/>
<reference evidence="1 2" key="1">
    <citation type="submission" date="2011-03" db="EMBL/GenBank/DDBJ databases">
        <authorList>
            <person name="Muzny D."/>
            <person name="Qin X."/>
            <person name="Deng J."/>
            <person name="Jiang H."/>
            <person name="Liu Y."/>
            <person name="Qu J."/>
            <person name="Song X.-Z."/>
            <person name="Zhang L."/>
            <person name="Thornton R."/>
            <person name="Coyle M."/>
            <person name="Francisco L."/>
            <person name="Jackson L."/>
            <person name="Javaid M."/>
            <person name="Korchina V."/>
            <person name="Kovar C."/>
            <person name="Mata R."/>
            <person name="Mathew T."/>
            <person name="Ngo R."/>
            <person name="Nguyen L."/>
            <person name="Nguyen N."/>
            <person name="Okwuonu G."/>
            <person name="Ongeri F."/>
            <person name="Pham C."/>
            <person name="Simmons D."/>
            <person name="Wilczek-Boney K."/>
            <person name="Hale W."/>
            <person name="Jakkamsetti A."/>
            <person name="Pham P."/>
            <person name="Ruth R."/>
            <person name="San Lucas F."/>
            <person name="Warren J."/>
            <person name="Zhang J."/>
            <person name="Zhao Z."/>
            <person name="Zhou C."/>
            <person name="Zhu D."/>
            <person name="Lee S."/>
            <person name="Bess C."/>
            <person name="Blankenburg K."/>
            <person name="Forbes L."/>
            <person name="Fu Q."/>
            <person name="Gubbala S."/>
            <person name="Hirani K."/>
            <person name="Jayaseelan J.C."/>
            <person name="Lara F."/>
            <person name="Munidasa M."/>
            <person name="Palculict T."/>
            <person name="Patil S."/>
            <person name="Pu L.-L."/>
            <person name="Saada N."/>
            <person name="Tang L."/>
            <person name="Weissenberger G."/>
            <person name="Zhu Y."/>
            <person name="Hemphill L."/>
            <person name="Shang Y."/>
            <person name="Youmans B."/>
            <person name="Ayvaz T."/>
            <person name="Ross M."/>
            <person name="Santibanez J."/>
            <person name="Aqrawi P."/>
            <person name="Gross S."/>
            <person name="Joshi V."/>
            <person name="Fowler G."/>
            <person name="Nazareth L."/>
            <person name="Reid J."/>
            <person name="Worley K."/>
            <person name="Petrosino J."/>
            <person name="Highlander S."/>
            <person name="Gibbs R."/>
        </authorList>
    </citation>
    <scope>NUCLEOTIDE SEQUENCE [LARGE SCALE GENOMIC DNA]</scope>
    <source>
        <strain evidence="1 2">SK1056</strain>
    </source>
</reference>